<protein>
    <recommendedName>
        <fullName evidence="3">Xylulose kinase-1</fullName>
    </recommendedName>
</protein>
<sequence length="96" mass="10780">MASMKYCDKHNQVGFLKKPEESTGFAEIVDFLKGSYIRYALTHNPTIHDSLVKQFWQTATASTLVDGTLELRATIDSLEYIITEASVRSKLVDPTP</sequence>
<keyword evidence="2" id="KW-1185">Reference proteome</keyword>
<comment type="caution">
    <text evidence="1">The sequence shown here is derived from an EMBL/GenBank/DDBJ whole genome shotgun (WGS) entry which is preliminary data.</text>
</comment>
<gene>
    <name evidence="1" type="ORF">Tco_0941313</name>
</gene>
<evidence type="ECO:0000313" key="1">
    <source>
        <dbReference type="EMBL" id="GJT41448.1"/>
    </source>
</evidence>
<dbReference type="EMBL" id="BQNB010015563">
    <property type="protein sequence ID" value="GJT41448.1"/>
    <property type="molecule type" value="Genomic_DNA"/>
</dbReference>
<proteinExistence type="predicted"/>
<dbReference type="Proteomes" id="UP001151760">
    <property type="component" value="Unassembled WGS sequence"/>
</dbReference>
<evidence type="ECO:0008006" key="3">
    <source>
        <dbReference type="Google" id="ProtNLM"/>
    </source>
</evidence>
<evidence type="ECO:0000313" key="2">
    <source>
        <dbReference type="Proteomes" id="UP001151760"/>
    </source>
</evidence>
<reference evidence="1" key="1">
    <citation type="journal article" date="2022" name="Int. J. Mol. Sci.">
        <title>Draft Genome of Tanacetum Coccineum: Genomic Comparison of Closely Related Tanacetum-Family Plants.</title>
        <authorList>
            <person name="Yamashiro T."/>
            <person name="Shiraishi A."/>
            <person name="Nakayama K."/>
            <person name="Satake H."/>
        </authorList>
    </citation>
    <scope>NUCLEOTIDE SEQUENCE</scope>
</reference>
<name>A0ABQ5DS20_9ASTR</name>
<reference evidence="1" key="2">
    <citation type="submission" date="2022-01" db="EMBL/GenBank/DDBJ databases">
        <authorList>
            <person name="Yamashiro T."/>
            <person name="Shiraishi A."/>
            <person name="Satake H."/>
            <person name="Nakayama K."/>
        </authorList>
    </citation>
    <scope>NUCLEOTIDE SEQUENCE</scope>
</reference>
<accession>A0ABQ5DS20</accession>
<organism evidence="1 2">
    <name type="scientific">Tanacetum coccineum</name>
    <dbReference type="NCBI Taxonomy" id="301880"/>
    <lineage>
        <taxon>Eukaryota</taxon>
        <taxon>Viridiplantae</taxon>
        <taxon>Streptophyta</taxon>
        <taxon>Embryophyta</taxon>
        <taxon>Tracheophyta</taxon>
        <taxon>Spermatophyta</taxon>
        <taxon>Magnoliopsida</taxon>
        <taxon>eudicotyledons</taxon>
        <taxon>Gunneridae</taxon>
        <taxon>Pentapetalae</taxon>
        <taxon>asterids</taxon>
        <taxon>campanulids</taxon>
        <taxon>Asterales</taxon>
        <taxon>Asteraceae</taxon>
        <taxon>Asteroideae</taxon>
        <taxon>Anthemideae</taxon>
        <taxon>Anthemidinae</taxon>
        <taxon>Tanacetum</taxon>
    </lineage>
</organism>